<dbReference type="OrthoDB" id="10322712at2759"/>
<keyword evidence="3" id="KW-1185">Reference proteome</keyword>
<reference evidence="3" key="1">
    <citation type="submission" date="2017-01" db="EMBL/GenBank/DDBJ databases">
        <authorList>
            <person name="Wang Y."/>
            <person name="White M."/>
            <person name="Kvist S."/>
            <person name="Moncalvo J.-M."/>
        </authorList>
    </citation>
    <scope>NUCLEOTIDE SEQUENCE [LARGE SCALE GENOMIC DNA]</scope>
    <source>
        <strain evidence="3">ID-206-W2</strain>
    </source>
</reference>
<proteinExistence type="predicted"/>
<keyword evidence="1" id="KW-0472">Membrane</keyword>
<dbReference type="Proteomes" id="UP000187429">
    <property type="component" value="Unassembled WGS sequence"/>
</dbReference>
<evidence type="ECO:0000313" key="3">
    <source>
        <dbReference type="Proteomes" id="UP000187429"/>
    </source>
</evidence>
<evidence type="ECO:0000313" key="2">
    <source>
        <dbReference type="EMBL" id="OMJ23853.1"/>
    </source>
</evidence>
<accession>A0A1R1YAD9</accession>
<feature type="transmembrane region" description="Helical" evidence="1">
    <location>
        <begin position="6"/>
        <end position="24"/>
    </location>
</feature>
<organism evidence="2 3">
    <name type="scientific">Smittium culicis</name>
    <dbReference type="NCBI Taxonomy" id="133412"/>
    <lineage>
        <taxon>Eukaryota</taxon>
        <taxon>Fungi</taxon>
        <taxon>Fungi incertae sedis</taxon>
        <taxon>Zoopagomycota</taxon>
        <taxon>Kickxellomycotina</taxon>
        <taxon>Harpellomycetes</taxon>
        <taxon>Harpellales</taxon>
        <taxon>Legeriomycetaceae</taxon>
        <taxon>Smittium</taxon>
    </lineage>
</organism>
<keyword evidence="1" id="KW-0812">Transmembrane</keyword>
<gene>
    <name evidence="2" type="ORF">AYI69_g4845</name>
</gene>
<evidence type="ECO:0000256" key="1">
    <source>
        <dbReference type="SAM" id="Phobius"/>
    </source>
</evidence>
<sequence>MIDFKIWIMAAIILVLAIAIFAISSHINHRRNEKNNNTLSIRRLRVNSFSSTDTHASNGSNYFDKNSRPASQEFLYGSHIYSNSRESLPRYQRNSAYTDISEKDTTDLVQFPHLKAHTNNQSYHIISSSLPQNLPDFAPDEYVKNNVYQELGRKLTKASSIRSSVGAVKLGNISPVNEPFLYQSQGYKNKPITQY</sequence>
<dbReference type="AlphaFoldDB" id="A0A1R1YAD9"/>
<comment type="caution">
    <text evidence="2">The sequence shown here is derived from an EMBL/GenBank/DDBJ whole genome shotgun (WGS) entry which is preliminary data.</text>
</comment>
<keyword evidence="1" id="KW-1133">Transmembrane helix</keyword>
<dbReference type="EMBL" id="LSSM01001950">
    <property type="protein sequence ID" value="OMJ23853.1"/>
    <property type="molecule type" value="Genomic_DNA"/>
</dbReference>
<name>A0A1R1YAD9_9FUNG</name>
<protein>
    <submittedName>
        <fullName evidence="2">Uncharacterized protein</fullName>
    </submittedName>
</protein>